<gene>
    <name evidence="1" type="ORF">ACERK3_17020</name>
</gene>
<dbReference type="Proteomes" id="UP001575105">
    <property type="component" value="Unassembled WGS sequence"/>
</dbReference>
<reference evidence="1 2" key="1">
    <citation type="submission" date="2024-08" db="EMBL/GenBank/DDBJ databases">
        <title>Whole-genome sequencing of halo(alkali)philic microorganisms from hypersaline lakes.</title>
        <authorList>
            <person name="Sorokin D.Y."/>
            <person name="Merkel A.Y."/>
            <person name="Messina E."/>
            <person name="Yakimov M."/>
        </authorList>
    </citation>
    <scope>NUCLEOTIDE SEQUENCE [LARGE SCALE GENOMIC DNA]</scope>
    <source>
        <strain evidence="1 2">AB-hyl4</strain>
    </source>
</reference>
<proteinExistence type="predicted"/>
<dbReference type="EMBL" id="JBGUBD010000014">
    <property type="protein sequence ID" value="MFA9479983.1"/>
    <property type="molecule type" value="Genomic_DNA"/>
</dbReference>
<feature type="non-terminal residue" evidence="1">
    <location>
        <position position="1"/>
    </location>
</feature>
<accession>A0ABV4U8Q8</accession>
<evidence type="ECO:0000313" key="2">
    <source>
        <dbReference type="Proteomes" id="UP001575105"/>
    </source>
</evidence>
<evidence type="ECO:0000313" key="1">
    <source>
        <dbReference type="EMBL" id="MFA9479983.1"/>
    </source>
</evidence>
<dbReference type="RefSeq" id="WP_425346909.1">
    <property type="nucleotide sequence ID" value="NZ_JBGUBD010000014.1"/>
</dbReference>
<sequence>AALQAAEQPGVRVLNAASPWVCADRPTAEILRNWYGRGVDLTYFEQAGHERSGVFDVRRIQQVLAFTPRDRPVER</sequence>
<name>A0ABV4U8Q8_9BACT</name>
<protein>
    <submittedName>
        <fullName evidence="1">Uncharacterized protein</fullName>
    </submittedName>
</protein>
<comment type="caution">
    <text evidence="1">The sequence shown here is derived from an EMBL/GenBank/DDBJ whole genome shotgun (WGS) entry which is preliminary data.</text>
</comment>
<keyword evidence="2" id="KW-1185">Reference proteome</keyword>
<organism evidence="1 2">
    <name type="scientific">Natronomicrosphaera hydrolytica</name>
    <dbReference type="NCBI Taxonomy" id="3242702"/>
    <lineage>
        <taxon>Bacteria</taxon>
        <taxon>Pseudomonadati</taxon>
        <taxon>Planctomycetota</taxon>
        <taxon>Phycisphaerae</taxon>
        <taxon>Phycisphaerales</taxon>
        <taxon>Phycisphaeraceae</taxon>
        <taxon>Natronomicrosphaera</taxon>
    </lineage>
</organism>